<name>A0A6A6VWL9_9PEZI</name>
<evidence type="ECO:0000313" key="3">
    <source>
        <dbReference type="Proteomes" id="UP000799437"/>
    </source>
</evidence>
<dbReference type="OrthoDB" id="5335351at2759"/>
<reference evidence="2" key="1">
    <citation type="journal article" date="2020" name="Stud. Mycol.">
        <title>101 Dothideomycetes genomes: a test case for predicting lifestyles and emergence of pathogens.</title>
        <authorList>
            <person name="Haridas S."/>
            <person name="Albert R."/>
            <person name="Binder M."/>
            <person name="Bloem J."/>
            <person name="Labutti K."/>
            <person name="Salamov A."/>
            <person name="Andreopoulos B."/>
            <person name="Baker S."/>
            <person name="Barry K."/>
            <person name="Bills G."/>
            <person name="Bluhm B."/>
            <person name="Cannon C."/>
            <person name="Castanera R."/>
            <person name="Culley D."/>
            <person name="Daum C."/>
            <person name="Ezra D."/>
            <person name="Gonzalez J."/>
            <person name="Henrissat B."/>
            <person name="Kuo A."/>
            <person name="Liang C."/>
            <person name="Lipzen A."/>
            <person name="Lutzoni F."/>
            <person name="Magnuson J."/>
            <person name="Mondo S."/>
            <person name="Nolan M."/>
            <person name="Ohm R."/>
            <person name="Pangilinan J."/>
            <person name="Park H.-J."/>
            <person name="Ramirez L."/>
            <person name="Alfaro M."/>
            <person name="Sun H."/>
            <person name="Tritt A."/>
            <person name="Yoshinaga Y."/>
            <person name="Zwiers L.-H."/>
            <person name="Turgeon B."/>
            <person name="Goodwin S."/>
            <person name="Spatafora J."/>
            <person name="Crous P."/>
            <person name="Grigoriev I."/>
        </authorList>
    </citation>
    <scope>NUCLEOTIDE SEQUENCE</scope>
    <source>
        <strain evidence="2">CBS 121739</strain>
    </source>
</reference>
<feature type="region of interest" description="Disordered" evidence="1">
    <location>
        <begin position="1"/>
        <end position="128"/>
    </location>
</feature>
<organism evidence="2 3">
    <name type="scientific">Pseudovirgaria hyperparasitica</name>
    <dbReference type="NCBI Taxonomy" id="470096"/>
    <lineage>
        <taxon>Eukaryota</taxon>
        <taxon>Fungi</taxon>
        <taxon>Dikarya</taxon>
        <taxon>Ascomycota</taxon>
        <taxon>Pezizomycotina</taxon>
        <taxon>Dothideomycetes</taxon>
        <taxon>Dothideomycetes incertae sedis</taxon>
        <taxon>Acrospermales</taxon>
        <taxon>Acrospermaceae</taxon>
        <taxon>Pseudovirgaria</taxon>
    </lineage>
</organism>
<feature type="compositionally biased region" description="Polar residues" evidence="1">
    <location>
        <begin position="68"/>
        <end position="78"/>
    </location>
</feature>
<evidence type="ECO:0000313" key="2">
    <source>
        <dbReference type="EMBL" id="KAF2754249.1"/>
    </source>
</evidence>
<feature type="compositionally biased region" description="Basic and acidic residues" evidence="1">
    <location>
        <begin position="1"/>
        <end position="10"/>
    </location>
</feature>
<sequence>MDSSEIEKTSRAASPAPTIPAQTQREDEDVISTRPKRKLDDMAGSHDANSQQNTLTLAVNVTKKPLAQASTPSATPTPGQKPILENPLTPVKTPSHKPARSVEQDAAEDQEPEELEDDSDQSDPGEPIERLDWADLEDRFMTEMSAQQQKEADSLREWNDLMEVTSDAYSNIVSGLTNVQFFSIWSAVPGTHELDRCKKRLRTRMSHVQNSERLLEDKRERYLTVVNAFQKALALFNE</sequence>
<dbReference type="AlphaFoldDB" id="A0A6A6VWL9"/>
<dbReference type="GeneID" id="54490708"/>
<proteinExistence type="predicted"/>
<keyword evidence="3" id="KW-1185">Reference proteome</keyword>
<gene>
    <name evidence="2" type="ORF">EJ05DRAFT_541341</name>
</gene>
<accession>A0A6A6VWL9</accession>
<dbReference type="Proteomes" id="UP000799437">
    <property type="component" value="Unassembled WGS sequence"/>
</dbReference>
<feature type="compositionally biased region" description="Acidic residues" evidence="1">
    <location>
        <begin position="105"/>
        <end position="123"/>
    </location>
</feature>
<dbReference type="RefSeq" id="XP_033596700.1">
    <property type="nucleotide sequence ID" value="XM_033749654.1"/>
</dbReference>
<dbReference type="EMBL" id="ML996581">
    <property type="protein sequence ID" value="KAF2754249.1"/>
    <property type="molecule type" value="Genomic_DNA"/>
</dbReference>
<evidence type="ECO:0000256" key="1">
    <source>
        <dbReference type="SAM" id="MobiDB-lite"/>
    </source>
</evidence>
<feature type="compositionally biased region" description="Polar residues" evidence="1">
    <location>
        <begin position="47"/>
        <end position="59"/>
    </location>
</feature>
<protein>
    <submittedName>
        <fullName evidence="2">Uncharacterized protein</fullName>
    </submittedName>
</protein>